<dbReference type="PANTHER" id="PTHR42637">
    <property type="entry name" value="TRNA-(MS[2]IO[6]A)-HYDROXYLASE"/>
    <property type="match status" value="1"/>
</dbReference>
<dbReference type="SUPFAM" id="SSF47240">
    <property type="entry name" value="Ferritin-like"/>
    <property type="match status" value="1"/>
</dbReference>
<dbReference type="PIRSF" id="PIRSF020736">
    <property type="entry name" value="MiaE"/>
    <property type="match status" value="1"/>
</dbReference>
<dbReference type="PANTHER" id="PTHR42637:SF1">
    <property type="entry name" value="TRNA 2-(METHYLSULFANYL)-N(6)-ISOPENTENYLADENOSINE(37) HYDROXYLASE"/>
    <property type="match status" value="1"/>
</dbReference>
<gene>
    <name evidence="1" type="primary">miaE</name>
    <name evidence="1" type="ORF">MUU47_03290</name>
</gene>
<dbReference type="InterPro" id="IPR009078">
    <property type="entry name" value="Ferritin-like_SF"/>
</dbReference>
<sequence>MSIRDRTRHMHYPQILAPVLTFLQCPTPQAWIHQARSPEHLPLLLTDHLVCELKAAQTAMLLVRKYVADKDGADVLLAWLQPYEAFAFRGGPEPDFAALQKQIGKSVMPKTDDVWGRQLIDSMVLLIKEELHHFWQVREIMTARDIPYVKITASRYAKGMLKEVRTHEPLTLIDKLICGAYIEARSCERFAALAPYLDDDLQRFYLSLLRSEARHYQDYLALAQQVSDDDITPRVRHFGVVEAALISTPDAEFRFHSGIPSHTA</sequence>
<comment type="caution">
    <text evidence="1">The sequence shown here is derived from an EMBL/GenBank/DDBJ whole genome shotgun (WGS) entry which is preliminary data.</text>
</comment>
<organism evidence="1 2">
    <name type="scientific">Scandinavium hiltneri</name>
    <dbReference type="NCBI Taxonomy" id="2926519"/>
    <lineage>
        <taxon>Bacteria</taxon>
        <taxon>Pseudomonadati</taxon>
        <taxon>Pseudomonadota</taxon>
        <taxon>Gammaproteobacteria</taxon>
        <taxon>Enterobacterales</taxon>
        <taxon>Enterobacteriaceae</taxon>
        <taxon>Scandinavium</taxon>
    </lineage>
</organism>
<protein>
    <submittedName>
        <fullName evidence="1">tRNA isopentenyl-2-thiomethyl-A-37 hydroxylase MiaE</fullName>
    </submittedName>
</protein>
<dbReference type="NCBIfam" id="NF047790">
    <property type="entry name" value="tRNAmsioHdxaseMiaE"/>
    <property type="match status" value="1"/>
</dbReference>
<name>A0ABT2DX16_9ENTR</name>
<reference evidence="1 2" key="1">
    <citation type="submission" date="2022-04" db="EMBL/GenBank/DDBJ databases">
        <title>Proposal of a three novel species of Scandinavium, Scandinavium hiltneri, Scandinavium manionii, Scandinavium tedordense.</title>
        <authorList>
            <person name="Maddock D.W."/>
            <person name="Brady C.L."/>
            <person name="Denman S."/>
            <person name="Arnold D."/>
        </authorList>
    </citation>
    <scope>NUCLEOTIDE SEQUENCE [LARGE SCALE GENOMIC DNA]</scope>
    <source>
        <strain evidence="1 2">H11S7</strain>
    </source>
</reference>
<dbReference type="EMBL" id="JALIGE010000068">
    <property type="protein sequence ID" value="MCS2160164.1"/>
    <property type="molecule type" value="Genomic_DNA"/>
</dbReference>
<keyword evidence="2" id="KW-1185">Reference proteome</keyword>
<dbReference type="Pfam" id="PF06175">
    <property type="entry name" value="MiaE"/>
    <property type="match status" value="1"/>
</dbReference>
<dbReference type="Proteomes" id="UP001205357">
    <property type="component" value="Unassembled WGS sequence"/>
</dbReference>
<dbReference type="InterPro" id="IPR010386">
    <property type="entry name" value="tRNA-Hydrxlase_MiaE"/>
</dbReference>
<proteinExistence type="predicted"/>
<dbReference type="InterPro" id="IPR012347">
    <property type="entry name" value="Ferritin-like"/>
</dbReference>
<evidence type="ECO:0000313" key="2">
    <source>
        <dbReference type="Proteomes" id="UP001205357"/>
    </source>
</evidence>
<accession>A0ABT2DX16</accession>
<evidence type="ECO:0000313" key="1">
    <source>
        <dbReference type="EMBL" id="MCS2160164.1"/>
    </source>
</evidence>
<dbReference type="Gene3D" id="1.20.1260.10">
    <property type="match status" value="1"/>
</dbReference>